<feature type="transmembrane region" description="Helical" evidence="1">
    <location>
        <begin position="82"/>
        <end position="102"/>
    </location>
</feature>
<sequence length="147" mass="16695">MASVNFLPATRMANMRLELFHLFRRIYGPAALLAAVLVAIAFTSLGYKAEQDRSVYILMLSLSTAQGYMLLLGSYYFKDLYFRMRAAFSILALFHTMFWFILRNVISEMLMVQIYILYADVLSCESGLERGSSSILASGPWISSCLR</sequence>
<dbReference type="Proteomes" id="UP000623467">
    <property type="component" value="Unassembled WGS sequence"/>
</dbReference>
<evidence type="ECO:0000313" key="3">
    <source>
        <dbReference type="Proteomes" id="UP000623467"/>
    </source>
</evidence>
<keyword evidence="1" id="KW-0472">Membrane</keyword>
<organism evidence="2 3">
    <name type="scientific">Mycena sanguinolenta</name>
    <dbReference type="NCBI Taxonomy" id="230812"/>
    <lineage>
        <taxon>Eukaryota</taxon>
        <taxon>Fungi</taxon>
        <taxon>Dikarya</taxon>
        <taxon>Basidiomycota</taxon>
        <taxon>Agaricomycotina</taxon>
        <taxon>Agaricomycetes</taxon>
        <taxon>Agaricomycetidae</taxon>
        <taxon>Agaricales</taxon>
        <taxon>Marasmiineae</taxon>
        <taxon>Mycenaceae</taxon>
        <taxon>Mycena</taxon>
    </lineage>
</organism>
<evidence type="ECO:0000256" key="1">
    <source>
        <dbReference type="SAM" id="Phobius"/>
    </source>
</evidence>
<dbReference type="EMBL" id="JACAZH010000008">
    <property type="protein sequence ID" value="KAF7360965.1"/>
    <property type="molecule type" value="Genomic_DNA"/>
</dbReference>
<evidence type="ECO:0000313" key="2">
    <source>
        <dbReference type="EMBL" id="KAF7360965.1"/>
    </source>
</evidence>
<keyword evidence="1" id="KW-1133">Transmembrane helix</keyword>
<dbReference type="AlphaFoldDB" id="A0A8H6YN80"/>
<comment type="caution">
    <text evidence="2">The sequence shown here is derived from an EMBL/GenBank/DDBJ whole genome shotgun (WGS) entry which is preliminary data.</text>
</comment>
<proteinExistence type="predicted"/>
<reference evidence="2" key="1">
    <citation type="submission" date="2020-05" db="EMBL/GenBank/DDBJ databases">
        <title>Mycena genomes resolve the evolution of fungal bioluminescence.</title>
        <authorList>
            <person name="Tsai I.J."/>
        </authorList>
    </citation>
    <scope>NUCLEOTIDE SEQUENCE</scope>
    <source>
        <strain evidence="2">160909Yilan</strain>
    </source>
</reference>
<protein>
    <submittedName>
        <fullName evidence="2">Uncharacterized protein</fullName>
    </submittedName>
</protein>
<feature type="transmembrane region" description="Helical" evidence="1">
    <location>
        <begin position="26"/>
        <end position="47"/>
    </location>
</feature>
<keyword evidence="1" id="KW-0812">Transmembrane</keyword>
<feature type="transmembrane region" description="Helical" evidence="1">
    <location>
        <begin position="54"/>
        <end position="76"/>
    </location>
</feature>
<accession>A0A8H6YN80</accession>
<name>A0A8H6YN80_9AGAR</name>
<keyword evidence="3" id="KW-1185">Reference proteome</keyword>
<gene>
    <name evidence="2" type="ORF">MSAN_01126600</name>
</gene>